<sequence length="298" mass="33757">MPDIMGKMDIAFPNINVYLNNVPKEFSVFGFTVALYGVIIGCGFFLALLLISRMAGKTGQKSDDYWDIAVYIIIFSIIGARLYYVIFSWDYYKDNLVSILYLRNGGLAIYGGVIAGFLTAFIYCRIKKKSFLMMADTIMYGLVLGQAIGRWGNFTNREAFGEYTDGLLAMRLPVEMVRSGEITALMREHMSETANYVQVSPTFLYECMWNVCLLIILLIYCKHKRFNGEIILLYLGGYGLGRAWIENLRTDQLIMPHVGLPVSQVLAICLVVFAIVMDIVVRIKLKGQEVETWPGLKK</sequence>
<dbReference type="AlphaFoldDB" id="E0RWS9"/>
<keyword evidence="8" id="KW-0449">Lipoprotein</keyword>
<keyword evidence="9" id="KW-1185">Reference proteome</keyword>
<evidence type="ECO:0000256" key="6">
    <source>
        <dbReference type="ARBA" id="ARBA00023136"/>
    </source>
</evidence>
<keyword evidence="2 7" id="KW-1003">Cell membrane</keyword>
<reference evidence="8 9" key="1">
    <citation type="journal article" date="2010" name="PLoS ONE">
        <title>The glycobiome of the rumen bacterium Butyrivibrio proteoclasticus B316(T) highlights adaptation to a polysaccharide-rich environment.</title>
        <authorList>
            <person name="Kelly W.J."/>
            <person name="Leahy S.C."/>
            <person name="Altermann E."/>
            <person name="Yeoman C.J."/>
            <person name="Dunne J.C."/>
            <person name="Kong Z."/>
            <person name="Pacheco D.M."/>
            <person name="Li D."/>
            <person name="Noel S.J."/>
            <person name="Moon C.D."/>
            <person name="Cookson A.L."/>
            <person name="Attwood G.T."/>
        </authorList>
    </citation>
    <scope>NUCLEOTIDE SEQUENCE [LARGE SCALE GENOMIC DNA]</scope>
    <source>
        <strain evidence="9">ATCC 51982 / DSM 14932 / B316</strain>
    </source>
</reference>
<comment type="pathway">
    <text evidence="7">Protein modification; lipoprotein biosynthesis (diacylglyceryl transfer).</text>
</comment>
<comment type="catalytic activity">
    <reaction evidence="7">
        <text>L-cysteinyl-[prolipoprotein] + a 1,2-diacyl-sn-glycero-3-phospho-(1'-sn-glycerol) = an S-1,2-diacyl-sn-glyceryl-L-cysteinyl-[prolipoprotein] + sn-glycerol 1-phosphate + H(+)</text>
        <dbReference type="Rhea" id="RHEA:56712"/>
        <dbReference type="Rhea" id="RHEA-COMP:14679"/>
        <dbReference type="Rhea" id="RHEA-COMP:14680"/>
        <dbReference type="ChEBI" id="CHEBI:15378"/>
        <dbReference type="ChEBI" id="CHEBI:29950"/>
        <dbReference type="ChEBI" id="CHEBI:57685"/>
        <dbReference type="ChEBI" id="CHEBI:64716"/>
        <dbReference type="ChEBI" id="CHEBI:140658"/>
        <dbReference type="EC" id="2.5.1.145"/>
    </reaction>
</comment>
<evidence type="ECO:0000313" key="8">
    <source>
        <dbReference type="EMBL" id="ADL34605.1"/>
    </source>
</evidence>
<dbReference type="HAMAP" id="MF_01147">
    <property type="entry name" value="Lgt"/>
    <property type="match status" value="1"/>
</dbReference>
<feature type="transmembrane region" description="Helical" evidence="7">
    <location>
        <begin position="131"/>
        <end position="149"/>
    </location>
</feature>
<dbReference type="GO" id="GO:0008961">
    <property type="term" value="F:phosphatidylglycerol-prolipoprotein diacylglyceryl transferase activity"/>
    <property type="evidence" value="ECO:0007669"/>
    <property type="project" value="UniProtKB-UniRule"/>
</dbReference>
<evidence type="ECO:0000256" key="5">
    <source>
        <dbReference type="ARBA" id="ARBA00022989"/>
    </source>
</evidence>
<dbReference type="Pfam" id="PF01790">
    <property type="entry name" value="LGT"/>
    <property type="match status" value="1"/>
</dbReference>
<protein>
    <recommendedName>
        <fullName evidence="7">Phosphatidylglycerol--prolipoprotein diacylglyceryl transferase</fullName>
        <ecNumber evidence="7">2.5.1.145</ecNumber>
    </recommendedName>
</protein>
<feature type="transmembrane region" description="Helical" evidence="7">
    <location>
        <begin position="265"/>
        <end position="283"/>
    </location>
</feature>
<organism evidence="8 9">
    <name type="scientific">Butyrivibrio proteoclasticus (strain ATCC 51982 / DSM 14932 / B316)</name>
    <name type="common">Clostridium proteoclasticum</name>
    <dbReference type="NCBI Taxonomy" id="515622"/>
    <lineage>
        <taxon>Bacteria</taxon>
        <taxon>Bacillati</taxon>
        <taxon>Bacillota</taxon>
        <taxon>Clostridia</taxon>
        <taxon>Lachnospirales</taxon>
        <taxon>Lachnospiraceae</taxon>
        <taxon>Butyrivibrio</taxon>
    </lineage>
</organism>
<evidence type="ECO:0000256" key="4">
    <source>
        <dbReference type="ARBA" id="ARBA00022692"/>
    </source>
</evidence>
<dbReference type="KEGG" id="bpb:bpr_I1871"/>
<keyword evidence="5 7" id="KW-1133">Transmembrane helix</keyword>
<dbReference type="eggNOG" id="COG0682">
    <property type="taxonomic scope" value="Bacteria"/>
</dbReference>
<gene>
    <name evidence="7 8" type="primary">lgt</name>
    <name evidence="8" type="ordered locus">bpr_I1871</name>
</gene>
<dbReference type="InterPro" id="IPR001640">
    <property type="entry name" value="Lgt"/>
</dbReference>
<comment type="similarity">
    <text evidence="1 7">Belongs to the Lgt family.</text>
</comment>
<dbReference type="EMBL" id="CP001810">
    <property type="protein sequence ID" value="ADL34605.1"/>
    <property type="molecule type" value="Genomic_DNA"/>
</dbReference>
<evidence type="ECO:0000256" key="3">
    <source>
        <dbReference type="ARBA" id="ARBA00022679"/>
    </source>
</evidence>
<keyword evidence="8" id="KW-0328">Glycosyltransferase</keyword>
<feature type="transmembrane region" description="Helical" evidence="7">
    <location>
        <begin position="28"/>
        <end position="52"/>
    </location>
</feature>
<evidence type="ECO:0000313" key="9">
    <source>
        <dbReference type="Proteomes" id="UP000001299"/>
    </source>
</evidence>
<keyword evidence="3 7" id="KW-0808">Transferase</keyword>
<proteinExistence type="inferred from homology"/>
<dbReference type="STRING" id="515622.bpr_I1871"/>
<comment type="function">
    <text evidence="7">Catalyzes the transfer of the diacylglyceryl group from phosphatidylglycerol to the sulfhydryl group of the N-terminal cysteine of a prolipoprotein, the first step in the formation of mature lipoproteins.</text>
</comment>
<feature type="transmembrane region" description="Helical" evidence="7">
    <location>
        <begin position="64"/>
        <end position="87"/>
    </location>
</feature>
<feature type="transmembrane region" description="Helical" evidence="7">
    <location>
        <begin position="228"/>
        <end position="245"/>
    </location>
</feature>
<keyword evidence="4 7" id="KW-0812">Transmembrane</keyword>
<dbReference type="PANTHER" id="PTHR30589">
    <property type="entry name" value="PROLIPOPROTEIN DIACYLGLYCERYL TRANSFERASE"/>
    <property type="match status" value="1"/>
</dbReference>
<dbReference type="PANTHER" id="PTHR30589:SF0">
    <property type="entry name" value="PHOSPHATIDYLGLYCEROL--PROLIPOPROTEIN DIACYLGLYCERYL TRANSFERASE"/>
    <property type="match status" value="1"/>
</dbReference>
<keyword evidence="6 7" id="KW-0472">Membrane</keyword>
<evidence type="ECO:0000256" key="2">
    <source>
        <dbReference type="ARBA" id="ARBA00022475"/>
    </source>
</evidence>
<evidence type="ECO:0000256" key="7">
    <source>
        <dbReference type="HAMAP-Rule" id="MF_01147"/>
    </source>
</evidence>
<dbReference type="HOGENOM" id="CLU_013386_0_0_9"/>
<feature type="transmembrane region" description="Helical" evidence="7">
    <location>
        <begin position="203"/>
        <end position="221"/>
    </location>
</feature>
<dbReference type="NCBIfam" id="TIGR00544">
    <property type="entry name" value="lgt"/>
    <property type="match status" value="1"/>
</dbReference>
<dbReference type="RefSeq" id="WP_013281259.1">
    <property type="nucleotide sequence ID" value="NC_014387.1"/>
</dbReference>
<dbReference type="GO" id="GO:0005886">
    <property type="term" value="C:plasma membrane"/>
    <property type="evidence" value="ECO:0007669"/>
    <property type="project" value="UniProtKB-SubCell"/>
</dbReference>
<dbReference type="Proteomes" id="UP000001299">
    <property type="component" value="Chromosome 1"/>
</dbReference>
<dbReference type="UniPathway" id="UPA00664"/>
<evidence type="ECO:0000256" key="1">
    <source>
        <dbReference type="ARBA" id="ARBA00007150"/>
    </source>
</evidence>
<dbReference type="EC" id="2.5.1.145" evidence="7"/>
<name>E0RWS9_BUTPB</name>
<dbReference type="GO" id="GO:0042158">
    <property type="term" value="P:lipoprotein biosynthetic process"/>
    <property type="evidence" value="ECO:0007669"/>
    <property type="project" value="UniProtKB-UniRule"/>
</dbReference>
<feature type="binding site" evidence="7">
    <location>
        <position position="150"/>
    </location>
    <ligand>
        <name>a 1,2-diacyl-sn-glycero-3-phospho-(1'-sn-glycerol)</name>
        <dbReference type="ChEBI" id="CHEBI:64716"/>
    </ligand>
</feature>
<feature type="transmembrane region" description="Helical" evidence="7">
    <location>
        <begin position="107"/>
        <end position="124"/>
    </location>
</feature>
<accession>E0RWS9</accession>
<comment type="subcellular location">
    <subcellularLocation>
        <location evidence="7">Cell membrane</location>
        <topology evidence="7">Multi-pass membrane protein</topology>
    </subcellularLocation>
</comment>